<feature type="binding site" evidence="7">
    <location>
        <position position="29"/>
    </location>
    <ligand>
        <name>Fe cation</name>
        <dbReference type="ChEBI" id="CHEBI:24875"/>
        <label>1</label>
    </ligand>
</feature>
<dbReference type="NCBIfam" id="TIGR00332">
    <property type="entry name" value="neela_ferrous"/>
    <property type="match status" value="1"/>
</dbReference>
<dbReference type="PANTHER" id="PTHR36541">
    <property type="entry name" value="SUPEROXIDE REDUCTASE-RELATED"/>
    <property type="match status" value="1"/>
</dbReference>
<feature type="binding site" evidence="7">
    <location>
        <position position="49"/>
    </location>
    <ligand>
        <name>Fe cation</name>
        <dbReference type="ChEBI" id="CHEBI:24875"/>
        <label>2</label>
        <note>catalytic</note>
    </ligand>
</feature>
<sequence>MVERGDIYRCNTCGNIFELIYVGGGTPACCGTELEILSDKPKSVGAEKHIPIIEKTDTGVKVKVGEIPHPMEEKHYIAWIEIITDNGTQRVFLKPGDAPEANFNVDNTNNLYAKEYCIIHGLWRSE</sequence>
<keyword evidence="4 7" id="KW-0479">Metal-binding</keyword>
<evidence type="ECO:0000313" key="10">
    <source>
        <dbReference type="EMBL" id="MBZ2167061.1"/>
    </source>
</evidence>
<name>A0A8T5V593_9EURY</name>
<dbReference type="PANTHER" id="PTHR36541:SF1">
    <property type="entry name" value="SUPEROXIDE REDUCTASE-RELATED"/>
    <property type="match status" value="1"/>
</dbReference>
<evidence type="ECO:0000313" key="11">
    <source>
        <dbReference type="Proteomes" id="UP000825933"/>
    </source>
</evidence>
<dbReference type="AlphaFoldDB" id="A0A8T5V593"/>
<organism evidence="10 11">
    <name type="scientific">Methanobacterium spitsbergense</name>
    <dbReference type="NCBI Taxonomy" id="2874285"/>
    <lineage>
        <taxon>Archaea</taxon>
        <taxon>Methanobacteriati</taxon>
        <taxon>Methanobacteriota</taxon>
        <taxon>Methanomada group</taxon>
        <taxon>Methanobacteria</taxon>
        <taxon>Methanobacteriales</taxon>
        <taxon>Methanobacteriaceae</taxon>
        <taxon>Methanobacterium</taxon>
    </lineage>
</organism>
<evidence type="ECO:0000259" key="8">
    <source>
        <dbReference type="Pfam" id="PF01880"/>
    </source>
</evidence>
<dbReference type="Pfam" id="PF06397">
    <property type="entry name" value="Desulfoferrod_N"/>
    <property type="match status" value="1"/>
</dbReference>
<keyword evidence="11" id="KW-1185">Reference proteome</keyword>
<feature type="binding site" evidence="7">
    <location>
        <position position="117"/>
    </location>
    <ligand>
        <name>Fe cation</name>
        <dbReference type="ChEBI" id="CHEBI:24875"/>
        <label>1</label>
    </ligand>
</feature>
<evidence type="ECO:0000256" key="5">
    <source>
        <dbReference type="ARBA" id="ARBA00022982"/>
    </source>
</evidence>
<reference evidence="11" key="1">
    <citation type="journal article" date="2022" name="Microbiol. Resour. Announc.">
        <title>Draft Genome Sequence of a Methanogenic Archaeon from West Spitsbergen Permafrost.</title>
        <authorList>
            <person name="Trubitsyn V."/>
            <person name="Rivkina E."/>
            <person name="Shcherbakova V."/>
        </authorList>
    </citation>
    <scope>NUCLEOTIDE SEQUENCE [LARGE SCALE GENOMIC DNA]</scope>
    <source>
        <strain evidence="11">VT</strain>
    </source>
</reference>
<feature type="binding site" evidence="7">
    <location>
        <position position="69"/>
    </location>
    <ligand>
        <name>Fe cation</name>
        <dbReference type="ChEBI" id="CHEBI:24875"/>
        <label>2</label>
        <note>catalytic</note>
    </ligand>
</feature>
<comment type="cofactor">
    <cofactor evidence="1">
        <name>Cu(2+)</name>
        <dbReference type="ChEBI" id="CHEBI:29036"/>
    </cofactor>
</comment>
<keyword evidence="5" id="KW-0249">Electron transport</keyword>
<evidence type="ECO:0000256" key="4">
    <source>
        <dbReference type="ARBA" id="ARBA00022723"/>
    </source>
</evidence>
<feature type="binding site" evidence="7">
    <location>
        <position position="30"/>
    </location>
    <ligand>
        <name>Fe cation</name>
        <dbReference type="ChEBI" id="CHEBI:24875"/>
        <label>1</label>
    </ligand>
</feature>
<dbReference type="InterPro" id="IPR002742">
    <property type="entry name" value="Desulfoferrodoxin_Fe-bd_dom"/>
</dbReference>
<dbReference type="InterPro" id="IPR004462">
    <property type="entry name" value="Desulfoferrodoxin_N"/>
</dbReference>
<feature type="domain" description="Desulfoferrodoxin ferrous iron-binding" evidence="8">
    <location>
        <begin position="46"/>
        <end position="125"/>
    </location>
</feature>
<evidence type="ECO:0000256" key="2">
    <source>
        <dbReference type="ARBA" id="ARBA00005941"/>
    </source>
</evidence>
<dbReference type="InterPro" id="IPR051233">
    <property type="entry name" value="Desulfoferrodoxin_SOR"/>
</dbReference>
<dbReference type="EMBL" id="JAIOUQ010000017">
    <property type="protein sequence ID" value="MBZ2167061.1"/>
    <property type="molecule type" value="Genomic_DNA"/>
</dbReference>
<dbReference type="CDD" id="cd00974">
    <property type="entry name" value="DSRD"/>
    <property type="match status" value="1"/>
</dbReference>
<comment type="similarity">
    <text evidence="2">Belongs to the desulfoferrodoxin family.</text>
</comment>
<dbReference type="NCBIfam" id="TIGR00319">
    <property type="entry name" value="desulf_FeS4"/>
    <property type="match status" value="1"/>
</dbReference>
<evidence type="ECO:0000256" key="3">
    <source>
        <dbReference type="ARBA" id="ARBA00022448"/>
    </source>
</evidence>
<evidence type="ECO:0000256" key="7">
    <source>
        <dbReference type="PIRSR" id="PIRSR604793-1"/>
    </source>
</evidence>
<comment type="cofactor">
    <cofactor evidence="7">
        <name>Fe(3+)</name>
        <dbReference type="ChEBI" id="CHEBI:29034"/>
    </cofactor>
    <text evidence="7">Binds 1 Fe(3+) ion per subunit. The iron ion 1 is coordinated via 4 cysteine residues.</text>
</comment>
<dbReference type="GO" id="GO:0016491">
    <property type="term" value="F:oxidoreductase activity"/>
    <property type="evidence" value="ECO:0007669"/>
    <property type="project" value="InterPro"/>
</dbReference>
<dbReference type="Gene3D" id="2.20.28.100">
    <property type="entry name" value="Desulphoferrodoxin, N-terminal domain"/>
    <property type="match status" value="1"/>
</dbReference>
<proteinExistence type="inferred from homology"/>
<dbReference type="GO" id="GO:0019430">
    <property type="term" value="P:removal of superoxide radicals"/>
    <property type="evidence" value="ECO:0007669"/>
    <property type="project" value="InterPro"/>
</dbReference>
<dbReference type="InterPro" id="IPR038094">
    <property type="entry name" value="Desulfoferrodoxin_N_sf"/>
</dbReference>
<evidence type="ECO:0000256" key="1">
    <source>
        <dbReference type="ARBA" id="ARBA00001973"/>
    </source>
</evidence>
<feature type="domain" description="Desulfoferrodoxin N-terminal" evidence="9">
    <location>
        <begin position="3"/>
        <end position="35"/>
    </location>
</feature>
<keyword evidence="6 7" id="KW-0408">Iron</keyword>
<dbReference type="Proteomes" id="UP000825933">
    <property type="component" value="Unassembled WGS sequence"/>
</dbReference>
<dbReference type="Gene3D" id="2.60.40.730">
    <property type="entry name" value="SOR catalytic domain"/>
    <property type="match status" value="1"/>
</dbReference>
<dbReference type="SUPFAM" id="SSF49367">
    <property type="entry name" value="Superoxide reductase-like"/>
    <property type="match status" value="1"/>
</dbReference>
<evidence type="ECO:0000259" key="9">
    <source>
        <dbReference type="Pfam" id="PF06397"/>
    </source>
</evidence>
<protein>
    <submittedName>
        <fullName evidence="10">Desulfoferrodoxin</fullName>
    </submittedName>
</protein>
<dbReference type="Pfam" id="PF01880">
    <property type="entry name" value="Desulfoferrodox"/>
    <property type="match status" value="1"/>
</dbReference>
<feature type="binding site" evidence="7">
    <location>
        <position position="75"/>
    </location>
    <ligand>
        <name>Fe cation</name>
        <dbReference type="ChEBI" id="CHEBI:24875"/>
        <label>2</label>
        <note>catalytic</note>
    </ligand>
</feature>
<dbReference type="GO" id="GO:0005506">
    <property type="term" value="F:iron ion binding"/>
    <property type="evidence" value="ECO:0007669"/>
    <property type="project" value="InterPro"/>
</dbReference>
<comment type="cofactor">
    <cofactor evidence="7">
        <name>Fe(2+)</name>
        <dbReference type="ChEBI" id="CHEBI:29033"/>
    </cofactor>
    <text evidence="7">Binds 1 Fe(2+) ion per subunit. The iron ion 2 is coordinated via four histidines and one cysteine residue.</text>
</comment>
<dbReference type="RefSeq" id="WP_223792598.1">
    <property type="nucleotide sequence ID" value="NZ_JAIOUQ010000017.1"/>
</dbReference>
<feature type="binding site" evidence="7">
    <location>
        <position position="13"/>
    </location>
    <ligand>
        <name>Fe cation</name>
        <dbReference type="ChEBI" id="CHEBI:24875"/>
        <label>1</label>
    </ligand>
</feature>
<gene>
    <name evidence="10" type="ORF">K8N75_13530</name>
</gene>
<dbReference type="InterPro" id="IPR036073">
    <property type="entry name" value="Desulfoferrodoxin_Fe-bd_dom_sf"/>
</dbReference>
<dbReference type="SUPFAM" id="SSF57802">
    <property type="entry name" value="Rubredoxin-like"/>
    <property type="match status" value="1"/>
</dbReference>
<feature type="binding site" evidence="7">
    <location>
        <position position="120"/>
    </location>
    <ligand>
        <name>Fe cation</name>
        <dbReference type="ChEBI" id="CHEBI:24875"/>
        <label>1</label>
    </ligand>
</feature>
<dbReference type="NCBIfam" id="TIGR00320">
    <property type="entry name" value="dfx_rbo"/>
    <property type="match status" value="1"/>
</dbReference>
<accession>A0A8T5V593</accession>
<dbReference type="InterPro" id="IPR004793">
    <property type="entry name" value="Desulfoferrodoxin_rbo"/>
</dbReference>
<dbReference type="CDD" id="cd03171">
    <property type="entry name" value="SORL_Dfx_classI"/>
    <property type="match status" value="1"/>
</dbReference>
<evidence type="ECO:0000256" key="6">
    <source>
        <dbReference type="ARBA" id="ARBA00023004"/>
    </source>
</evidence>
<keyword evidence="3" id="KW-0813">Transport</keyword>
<comment type="caution">
    <text evidence="10">The sequence shown here is derived from an EMBL/GenBank/DDBJ whole genome shotgun (WGS) entry which is preliminary data.</text>
</comment>
<feature type="binding site" evidence="7">
    <location>
        <position position="10"/>
    </location>
    <ligand>
        <name>Fe cation</name>
        <dbReference type="ChEBI" id="CHEBI:24875"/>
        <label>1</label>
    </ligand>
</feature>